<dbReference type="GO" id="GO:0006412">
    <property type="term" value="P:translation"/>
    <property type="evidence" value="ECO:0007669"/>
    <property type="project" value="TreeGrafter"/>
</dbReference>
<keyword evidence="2 3" id="KW-0690">Ribosome biogenesis</keyword>
<dbReference type="InterPro" id="IPR036847">
    <property type="entry name" value="RimP_C_sf"/>
</dbReference>
<dbReference type="PANTHER" id="PTHR33867">
    <property type="entry name" value="RIBOSOME MATURATION FACTOR RIMP"/>
    <property type="match status" value="1"/>
</dbReference>
<dbReference type="InterPro" id="IPR028989">
    <property type="entry name" value="RimP_N"/>
</dbReference>
<dbReference type="Gene3D" id="3.30.300.70">
    <property type="entry name" value="RimP-like superfamily, N-terminal"/>
    <property type="match status" value="1"/>
</dbReference>
<comment type="function">
    <text evidence="3">Required for maturation of 30S ribosomal subunits.</text>
</comment>
<dbReference type="RefSeq" id="WP_149543934.1">
    <property type="nucleotide sequence ID" value="NZ_VTPS01000001.1"/>
</dbReference>
<evidence type="ECO:0000256" key="3">
    <source>
        <dbReference type="HAMAP-Rule" id="MF_01077"/>
    </source>
</evidence>
<gene>
    <name evidence="3" type="primary">rimP</name>
    <name evidence="5" type="ORF">FWJ32_00050</name>
</gene>
<dbReference type="InterPro" id="IPR035956">
    <property type="entry name" value="RimP_N_sf"/>
</dbReference>
<feature type="domain" description="Ribosome maturation factor RimP N-terminal" evidence="4">
    <location>
        <begin position="16"/>
        <end position="85"/>
    </location>
</feature>
<dbReference type="HAMAP" id="MF_01077">
    <property type="entry name" value="RimP"/>
    <property type="match status" value="1"/>
</dbReference>
<dbReference type="EMBL" id="VTPS01000001">
    <property type="protein sequence ID" value="TZE83316.1"/>
    <property type="molecule type" value="Genomic_DNA"/>
</dbReference>
<dbReference type="AlphaFoldDB" id="A0A5D8QHF2"/>
<comment type="similarity">
    <text evidence="3">Belongs to the RimP family.</text>
</comment>
<accession>A0A5D8QHF2</accession>
<keyword evidence="1 3" id="KW-0963">Cytoplasm</keyword>
<dbReference type="Pfam" id="PF02576">
    <property type="entry name" value="RimP_N"/>
    <property type="match status" value="1"/>
</dbReference>
<dbReference type="PANTHER" id="PTHR33867:SF1">
    <property type="entry name" value="RIBOSOME MATURATION FACTOR RIMP"/>
    <property type="match status" value="1"/>
</dbReference>
<evidence type="ECO:0000313" key="6">
    <source>
        <dbReference type="Proteomes" id="UP000322976"/>
    </source>
</evidence>
<dbReference type="GO" id="GO:0005829">
    <property type="term" value="C:cytosol"/>
    <property type="evidence" value="ECO:0007669"/>
    <property type="project" value="TreeGrafter"/>
</dbReference>
<evidence type="ECO:0000313" key="5">
    <source>
        <dbReference type="EMBL" id="TZE83316.1"/>
    </source>
</evidence>
<dbReference type="SUPFAM" id="SSF74942">
    <property type="entry name" value="YhbC-like, C-terminal domain"/>
    <property type="match status" value="1"/>
</dbReference>
<keyword evidence="6" id="KW-1185">Reference proteome</keyword>
<comment type="subcellular location">
    <subcellularLocation>
        <location evidence="3">Cytoplasm</location>
    </subcellularLocation>
</comment>
<evidence type="ECO:0000259" key="4">
    <source>
        <dbReference type="Pfam" id="PF02576"/>
    </source>
</evidence>
<name>A0A5D8QHF2_9THEO</name>
<dbReference type="FunFam" id="3.30.300.70:FF:000001">
    <property type="entry name" value="Ribosome maturation factor RimP"/>
    <property type="match status" value="1"/>
</dbReference>
<dbReference type="SUPFAM" id="SSF75420">
    <property type="entry name" value="YhbC-like, N-terminal domain"/>
    <property type="match status" value="1"/>
</dbReference>
<proteinExistence type="inferred from homology"/>
<dbReference type="InterPro" id="IPR003728">
    <property type="entry name" value="Ribosome_maturation_RimP"/>
</dbReference>
<dbReference type="Proteomes" id="UP000322976">
    <property type="component" value="Unassembled WGS sequence"/>
</dbReference>
<protein>
    <recommendedName>
        <fullName evidence="3">Ribosome maturation factor RimP</fullName>
    </recommendedName>
</protein>
<comment type="caution">
    <text evidence="5">The sequence shown here is derived from an EMBL/GenBank/DDBJ whole genome shotgun (WGS) entry which is preliminary data.</text>
</comment>
<evidence type="ECO:0000256" key="1">
    <source>
        <dbReference type="ARBA" id="ARBA00022490"/>
    </source>
</evidence>
<dbReference type="GO" id="GO:0000028">
    <property type="term" value="P:ribosomal small subunit assembly"/>
    <property type="evidence" value="ECO:0007669"/>
    <property type="project" value="TreeGrafter"/>
</dbReference>
<reference evidence="5 6" key="1">
    <citation type="submission" date="2019-08" db="EMBL/GenBank/DDBJ databases">
        <title>Calorimonas adulescens gen. nov., sp. nov., an anaerobic thermophilic bacterium from Sakhalin hot spring.</title>
        <authorList>
            <person name="Khomyakova M.A."/>
            <person name="Merkel A.Y."/>
            <person name="Novikov A."/>
            <person name="Bonch-Osmolovskaya E.A."/>
            <person name="Slobodkin A.I."/>
        </authorList>
    </citation>
    <scope>NUCLEOTIDE SEQUENCE [LARGE SCALE GENOMIC DNA]</scope>
    <source>
        <strain evidence="5 6">A05MB</strain>
    </source>
</reference>
<sequence>MGKSQIINTVSEFSKSIIEGMGYKLVKIEYVREGKVWVLRFCIDKKGGITIEDCEQVSNVISRELDIRDPIPQQYILEVSSAGLERELKDEDDIRIHINDNVIIRLNNKEIVEGTIYDFESKNIYLKVGSNIEKINMNDIDKIKLKFKF</sequence>
<evidence type="ECO:0000256" key="2">
    <source>
        <dbReference type="ARBA" id="ARBA00022517"/>
    </source>
</evidence>
<organism evidence="5 6">
    <name type="scientific">Calorimonas adulescens</name>
    <dbReference type="NCBI Taxonomy" id="2606906"/>
    <lineage>
        <taxon>Bacteria</taxon>
        <taxon>Bacillati</taxon>
        <taxon>Bacillota</taxon>
        <taxon>Clostridia</taxon>
        <taxon>Thermoanaerobacterales</taxon>
        <taxon>Thermoanaerobacteraceae</taxon>
        <taxon>Calorimonas</taxon>
    </lineage>
</organism>